<feature type="region of interest" description="Disordered" evidence="6">
    <location>
        <begin position="432"/>
        <end position="549"/>
    </location>
</feature>
<dbReference type="PANTHER" id="PTHR11738">
    <property type="entry name" value="MHC CLASS I NK CELL RECEPTOR"/>
    <property type="match status" value="1"/>
</dbReference>
<dbReference type="GO" id="GO:0002764">
    <property type="term" value="P:immune response-regulating signaling pathway"/>
    <property type="evidence" value="ECO:0007669"/>
    <property type="project" value="TreeGrafter"/>
</dbReference>
<dbReference type="PROSITE" id="PS50835">
    <property type="entry name" value="IG_LIKE"/>
    <property type="match status" value="1"/>
</dbReference>
<evidence type="ECO:0000256" key="3">
    <source>
        <dbReference type="ARBA" id="ARBA00023157"/>
    </source>
</evidence>
<keyword evidence="1" id="KW-0732">Signal</keyword>
<name>A0A8C4WIB8_9SAUR</name>
<evidence type="ECO:0000256" key="6">
    <source>
        <dbReference type="SAM" id="MobiDB-lite"/>
    </source>
</evidence>
<evidence type="ECO:0000256" key="5">
    <source>
        <dbReference type="ARBA" id="ARBA00023319"/>
    </source>
</evidence>
<dbReference type="SMART" id="SM00409">
    <property type="entry name" value="IG"/>
    <property type="match status" value="3"/>
</dbReference>
<keyword evidence="3" id="KW-1015">Disulfide bond</keyword>
<dbReference type="SUPFAM" id="SSF48726">
    <property type="entry name" value="Immunoglobulin"/>
    <property type="match status" value="3"/>
</dbReference>
<keyword evidence="9" id="KW-1185">Reference proteome</keyword>
<feature type="compositionally biased region" description="Low complexity" evidence="6">
    <location>
        <begin position="475"/>
        <end position="485"/>
    </location>
</feature>
<dbReference type="FunFam" id="2.60.40.10:FF:000033">
    <property type="entry name" value="Killer cell immunoglobulin-like receptor"/>
    <property type="match status" value="1"/>
</dbReference>
<organism evidence="8 9">
    <name type="scientific">Gopherus evgoodei</name>
    <name type="common">Goodes thornscrub tortoise</name>
    <dbReference type="NCBI Taxonomy" id="1825980"/>
    <lineage>
        <taxon>Eukaryota</taxon>
        <taxon>Metazoa</taxon>
        <taxon>Chordata</taxon>
        <taxon>Craniata</taxon>
        <taxon>Vertebrata</taxon>
        <taxon>Euteleostomi</taxon>
        <taxon>Archelosauria</taxon>
        <taxon>Testudinata</taxon>
        <taxon>Testudines</taxon>
        <taxon>Cryptodira</taxon>
        <taxon>Durocryptodira</taxon>
        <taxon>Testudinoidea</taxon>
        <taxon>Testudinidae</taxon>
        <taxon>Gopherus</taxon>
    </lineage>
</organism>
<dbReference type="Ensembl" id="ENSGEVT00005018369.1">
    <property type="protein sequence ID" value="ENSGEVP00005017484.1"/>
    <property type="gene ID" value="ENSGEVG00005011308.1"/>
</dbReference>
<evidence type="ECO:0000256" key="4">
    <source>
        <dbReference type="ARBA" id="ARBA00023180"/>
    </source>
</evidence>
<dbReference type="InterPro" id="IPR003598">
    <property type="entry name" value="Ig_sub2"/>
</dbReference>
<proteinExistence type="predicted"/>
<evidence type="ECO:0000256" key="1">
    <source>
        <dbReference type="ARBA" id="ARBA00022729"/>
    </source>
</evidence>
<protein>
    <recommendedName>
        <fullName evidence="7">Ig-like domain-containing protein</fullName>
    </recommendedName>
</protein>
<keyword evidence="4" id="KW-0325">Glycoprotein</keyword>
<evidence type="ECO:0000313" key="8">
    <source>
        <dbReference type="Ensembl" id="ENSGEVP00005017484.1"/>
    </source>
</evidence>
<dbReference type="InterPro" id="IPR007110">
    <property type="entry name" value="Ig-like_dom"/>
</dbReference>
<accession>A0A8C4WIB8</accession>
<dbReference type="Pfam" id="PF13895">
    <property type="entry name" value="Ig_2"/>
    <property type="match status" value="2"/>
</dbReference>
<dbReference type="SMART" id="SM00408">
    <property type="entry name" value="IGc2"/>
    <property type="match status" value="2"/>
</dbReference>
<dbReference type="AlphaFoldDB" id="A0A8C4WIB8"/>
<dbReference type="GeneTree" id="ENSGT01150000286974"/>
<sequence>MACLLPTAEPSYPKPNISGIPSRGVSVGEAMAIWCRRQRQGVRFVLNKEGRHFPPVDSDGFGAVFPISNVSREDDAGSYSCYYHDKRYQFTWSYPSDPVELVVAGQEFLKPTIWVSPIRVVALGGNVTIRCEGQDLGMEFVLRKAGHPNPQVWTMLPDGTGAELLIPGVGREDGGSYTCNYRSTMEPSRSSYPSDPVEIIVGGEGPGSTSPLPDAQTDGTPAQGVGTMWVAGIIVQRKLCLPCLEPLPRDTGLWLASWPGPGAGRPGAGVRGLGDPWPQGPISGDTQSFWGLGAAQLALPTPLEAQHSMGSCAGWGPVAGSPCRPLPAQGLRLTTCLLLLPEPTLPNPSFHPSREVSLGGSVSVRCQGLHPGVRFVLNKGGRHVAHVDTERLEFVFPINNVQREQGGNYSCSHHSRSEPFTEWSDPVELVVRGEGPGLASPFPAPPPARPSRGSQSESGLSVLVPPGLIRPRLAPSSSSFSCPSSATGKPKEVSAPPSGEGLNPLLSQAGKGSRLGWETGKETQRVGQGPSRGASLLAVRAGPKAPGQH</sequence>
<keyword evidence="5" id="KW-0393">Immunoglobulin domain</keyword>
<dbReference type="InterPro" id="IPR003599">
    <property type="entry name" value="Ig_sub"/>
</dbReference>
<dbReference type="Proteomes" id="UP000694390">
    <property type="component" value="Unassembled WGS sequence"/>
</dbReference>
<dbReference type="InterPro" id="IPR013783">
    <property type="entry name" value="Ig-like_fold"/>
</dbReference>
<dbReference type="InterPro" id="IPR050412">
    <property type="entry name" value="Ig-like_Receptors_ImmuneReg"/>
</dbReference>
<reference evidence="8" key="2">
    <citation type="submission" date="2025-09" db="UniProtKB">
        <authorList>
            <consortium name="Ensembl"/>
        </authorList>
    </citation>
    <scope>IDENTIFICATION</scope>
</reference>
<dbReference type="Gene3D" id="2.60.40.10">
    <property type="entry name" value="Immunoglobulins"/>
    <property type="match status" value="3"/>
</dbReference>
<feature type="domain" description="Ig-like" evidence="7">
    <location>
        <begin position="111"/>
        <end position="190"/>
    </location>
</feature>
<dbReference type="InterPro" id="IPR036179">
    <property type="entry name" value="Ig-like_dom_sf"/>
</dbReference>
<keyword evidence="2" id="KW-0677">Repeat</keyword>
<evidence type="ECO:0000259" key="7">
    <source>
        <dbReference type="PROSITE" id="PS50835"/>
    </source>
</evidence>
<evidence type="ECO:0000256" key="2">
    <source>
        <dbReference type="ARBA" id="ARBA00022737"/>
    </source>
</evidence>
<reference evidence="8" key="1">
    <citation type="submission" date="2025-08" db="UniProtKB">
        <authorList>
            <consortium name="Ensembl"/>
        </authorList>
    </citation>
    <scope>IDENTIFICATION</scope>
</reference>
<dbReference type="PANTHER" id="PTHR11738:SF186">
    <property type="entry name" value="OSTEOCLAST-ASSOCIATED IMMUNOGLOBULIN-LIKE RECEPTOR"/>
    <property type="match status" value="1"/>
</dbReference>
<dbReference type="FunFam" id="2.60.40.10:FF:000049">
    <property type="entry name" value="Leukocyte immunoglobulin-like receptor subfamily B member 1"/>
    <property type="match status" value="2"/>
</dbReference>
<evidence type="ECO:0000313" key="9">
    <source>
        <dbReference type="Proteomes" id="UP000694390"/>
    </source>
</evidence>